<evidence type="ECO:0000313" key="1">
    <source>
        <dbReference type="EMBL" id="RYR53881.1"/>
    </source>
</evidence>
<gene>
    <name evidence="1" type="ORF">Ahy_A06g029125</name>
</gene>
<reference evidence="1 2" key="1">
    <citation type="submission" date="2019-01" db="EMBL/GenBank/DDBJ databases">
        <title>Sequencing of cultivated peanut Arachis hypogaea provides insights into genome evolution and oil improvement.</title>
        <authorList>
            <person name="Chen X."/>
        </authorList>
    </citation>
    <scope>NUCLEOTIDE SEQUENCE [LARGE SCALE GENOMIC DNA]</scope>
    <source>
        <strain evidence="2">cv. Fuhuasheng</strain>
        <tissue evidence="1">Leaves</tissue>
    </source>
</reference>
<comment type="caution">
    <text evidence="1">The sequence shown here is derived from an EMBL/GenBank/DDBJ whole genome shotgun (WGS) entry which is preliminary data.</text>
</comment>
<name>A0A445CSH2_ARAHY</name>
<proteinExistence type="predicted"/>
<sequence length="99" mass="11408">MDRPPLHLQEGLYLRRGALCFSLMVEMSCYDQDRYAARILEVELTPINTNSLHLHHAFTITLSTISSTVTLSSHPHSHYRLNRIPIALPHLQKTPRARH</sequence>
<keyword evidence="2" id="KW-1185">Reference proteome</keyword>
<protein>
    <submittedName>
        <fullName evidence="1">Uncharacterized protein</fullName>
    </submittedName>
</protein>
<accession>A0A445CSH2</accession>
<dbReference type="AlphaFoldDB" id="A0A445CSH2"/>
<dbReference type="Proteomes" id="UP000289738">
    <property type="component" value="Chromosome A06"/>
</dbReference>
<evidence type="ECO:0000313" key="2">
    <source>
        <dbReference type="Proteomes" id="UP000289738"/>
    </source>
</evidence>
<dbReference type="EMBL" id="SDMP01000006">
    <property type="protein sequence ID" value="RYR53881.1"/>
    <property type="molecule type" value="Genomic_DNA"/>
</dbReference>
<organism evidence="1 2">
    <name type="scientific">Arachis hypogaea</name>
    <name type="common">Peanut</name>
    <dbReference type="NCBI Taxonomy" id="3818"/>
    <lineage>
        <taxon>Eukaryota</taxon>
        <taxon>Viridiplantae</taxon>
        <taxon>Streptophyta</taxon>
        <taxon>Embryophyta</taxon>
        <taxon>Tracheophyta</taxon>
        <taxon>Spermatophyta</taxon>
        <taxon>Magnoliopsida</taxon>
        <taxon>eudicotyledons</taxon>
        <taxon>Gunneridae</taxon>
        <taxon>Pentapetalae</taxon>
        <taxon>rosids</taxon>
        <taxon>fabids</taxon>
        <taxon>Fabales</taxon>
        <taxon>Fabaceae</taxon>
        <taxon>Papilionoideae</taxon>
        <taxon>50 kb inversion clade</taxon>
        <taxon>dalbergioids sensu lato</taxon>
        <taxon>Dalbergieae</taxon>
        <taxon>Pterocarpus clade</taxon>
        <taxon>Arachis</taxon>
    </lineage>
</organism>